<dbReference type="VEuPathDB" id="VectorBase:MDOMA2_007423"/>
<reference evidence="2" key="1">
    <citation type="submission" date="2020-05" db="UniProtKB">
        <authorList>
            <consortium name="EnsemblMetazoa"/>
        </authorList>
    </citation>
    <scope>IDENTIFICATION</scope>
    <source>
        <strain evidence="2">Aabys</strain>
    </source>
</reference>
<name>A0A1I8NBB6_MUSDO</name>
<proteinExistence type="predicted"/>
<dbReference type="PANTHER" id="PTHR20898">
    <property type="entry name" value="DAEDALUS ON 3-RELATED-RELATED"/>
    <property type="match status" value="1"/>
</dbReference>
<keyword evidence="1" id="KW-0472">Membrane</keyword>
<dbReference type="EnsemblMetazoa" id="MDOA013481-RB">
    <property type="protein sequence ID" value="MDOA013481-PB"/>
    <property type="gene ID" value="MDOA013481"/>
</dbReference>
<accession>A0A1I8NBB6</accession>
<evidence type="ECO:0000313" key="2">
    <source>
        <dbReference type="EnsemblMetazoa" id="MDOA013481-PB"/>
    </source>
</evidence>
<feature type="transmembrane region" description="Helical" evidence="1">
    <location>
        <begin position="7"/>
        <end position="29"/>
    </location>
</feature>
<dbReference type="PANTHER" id="PTHR20898:SF0">
    <property type="entry name" value="DAEDALUS ON 3-RELATED"/>
    <property type="match status" value="1"/>
</dbReference>
<dbReference type="AlphaFoldDB" id="A0A1I8NBB6"/>
<organism evidence="2">
    <name type="scientific">Musca domestica</name>
    <name type="common">House fly</name>
    <dbReference type="NCBI Taxonomy" id="7370"/>
    <lineage>
        <taxon>Eukaryota</taxon>
        <taxon>Metazoa</taxon>
        <taxon>Ecdysozoa</taxon>
        <taxon>Arthropoda</taxon>
        <taxon>Hexapoda</taxon>
        <taxon>Insecta</taxon>
        <taxon>Pterygota</taxon>
        <taxon>Neoptera</taxon>
        <taxon>Endopterygota</taxon>
        <taxon>Diptera</taxon>
        <taxon>Brachycera</taxon>
        <taxon>Muscomorpha</taxon>
        <taxon>Muscoidea</taxon>
        <taxon>Muscidae</taxon>
        <taxon>Musca</taxon>
    </lineage>
</organism>
<protein>
    <submittedName>
        <fullName evidence="2">Uncharacterized protein</fullName>
    </submittedName>
</protein>
<dbReference type="InterPro" id="IPR010512">
    <property type="entry name" value="DUF1091"/>
</dbReference>
<keyword evidence="1" id="KW-0812">Transmembrane</keyword>
<sequence length="196" mass="22105">MALALQFFRTIFALTIYYESLGVAAILVFKKLECQAIDPEYVNFTLCELNANSRSSSISLTGHILQLPITNADVNFVFEHSSQNKLPTMNATWDACSFLKNRKRNLALNRFFNYLAPYTNVNHSCPYKSVNLAQHEGRRRFPDRPMPTGEILRHLAARPEDTGTTKGAARQTVAAVAEDVMEEPSTSTKRRATQME</sequence>
<dbReference type="VEuPathDB" id="VectorBase:MDOA013481"/>
<keyword evidence="1" id="KW-1133">Transmembrane helix</keyword>
<gene>
    <name evidence="2" type="primary">101890116</name>
</gene>
<evidence type="ECO:0000256" key="1">
    <source>
        <dbReference type="SAM" id="Phobius"/>
    </source>
</evidence>
<dbReference type="Pfam" id="PF06477">
    <property type="entry name" value="DUF1091"/>
    <property type="match status" value="1"/>
</dbReference>